<proteinExistence type="predicted"/>
<keyword evidence="3" id="KW-1185">Reference proteome</keyword>
<accession>A0A3M7QQE6</accession>
<protein>
    <submittedName>
        <fullName evidence="2">Uncharacterized protein</fullName>
    </submittedName>
</protein>
<gene>
    <name evidence="2" type="ORF">BpHYR1_002486</name>
</gene>
<name>A0A3M7QQE6_BRAPC</name>
<sequence length="168" mass="19001">MNIEPNDESSIKTESSILENEKRFIQQAYQNAANKFGLVPNTDQLSRSSKNPVPKYISQKCEPNQQTSTNSFNSIQMAKLVCHLKWVKNGDSKWIAVESSHVKEHGDYSNYFIASKNHELTCRKSSSDSILSNLKESESEAIVRQIEASPTHSSISFDKHSNHEVQLD</sequence>
<reference evidence="2 3" key="1">
    <citation type="journal article" date="2018" name="Sci. Rep.">
        <title>Genomic signatures of local adaptation to the degree of environmental predictability in rotifers.</title>
        <authorList>
            <person name="Franch-Gras L."/>
            <person name="Hahn C."/>
            <person name="Garcia-Roger E.M."/>
            <person name="Carmona M.J."/>
            <person name="Serra M."/>
            <person name="Gomez A."/>
        </authorList>
    </citation>
    <scope>NUCLEOTIDE SEQUENCE [LARGE SCALE GENOMIC DNA]</scope>
    <source>
        <strain evidence="2">HYR1</strain>
    </source>
</reference>
<comment type="caution">
    <text evidence="2">The sequence shown here is derived from an EMBL/GenBank/DDBJ whole genome shotgun (WGS) entry which is preliminary data.</text>
</comment>
<evidence type="ECO:0000313" key="2">
    <source>
        <dbReference type="EMBL" id="RNA13304.1"/>
    </source>
</evidence>
<evidence type="ECO:0000313" key="3">
    <source>
        <dbReference type="Proteomes" id="UP000276133"/>
    </source>
</evidence>
<dbReference type="AlphaFoldDB" id="A0A3M7QQE6"/>
<dbReference type="OrthoDB" id="10527848at2759"/>
<feature type="compositionally biased region" description="Basic and acidic residues" evidence="1">
    <location>
        <begin position="157"/>
        <end position="168"/>
    </location>
</feature>
<evidence type="ECO:0000256" key="1">
    <source>
        <dbReference type="SAM" id="MobiDB-lite"/>
    </source>
</evidence>
<dbReference type="EMBL" id="REGN01005451">
    <property type="protein sequence ID" value="RNA13304.1"/>
    <property type="molecule type" value="Genomic_DNA"/>
</dbReference>
<feature type="region of interest" description="Disordered" evidence="1">
    <location>
        <begin position="149"/>
        <end position="168"/>
    </location>
</feature>
<organism evidence="2 3">
    <name type="scientific">Brachionus plicatilis</name>
    <name type="common">Marine rotifer</name>
    <name type="synonym">Brachionus muelleri</name>
    <dbReference type="NCBI Taxonomy" id="10195"/>
    <lineage>
        <taxon>Eukaryota</taxon>
        <taxon>Metazoa</taxon>
        <taxon>Spiralia</taxon>
        <taxon>Gnathifera</taxon>
        <taxon>Rotifera</taxon>
        <taxon>Eurotatoria</taxon>
        <taxon>Monogononta</taxon>
        <taxon>Pseudotrocha</taxon>
        <taxon>Ploima</taxon>
        <taxon>Brachionidae</taxon>
        <taxon>Brachionus</taxon>
    </lineage>
</organism>
<dbReference type="Proteomes" id="UP000276133">
    <property type="component" value="Unassembled WGS sequence"/>
</dbReference>